<keyword evidence="7 10" id="KW-1133">Transmembrane helix</keyword>
<organism evidence="11 12">
    <name type="scientific">Pantoea ananatis (strain LMG 20103)</name>
    <dbReference type="NCBI Taxonomy" id="706191"/>
    <lineage>
        <taxon>Bacteria</taxon>
        <taxon>Pseudomonadati</taxon>
        <taxon>Pseudomonadota</taxon>
        <taxon>Gammaproteobacteria</taxon>
        <taxon>Enterobacterales</taxon>
        <taxon>Erwiniaceae</taxon>
        <taxon>Pantoea</taxon>
    </lineage>
</organism>
<dbReference type="EMBL" id="CP001875">
    <property type="protein sequence ID" value="ADD77956.1"/>
    <property type="molecule type" value="Genomic_DNA"/>
</dbReference>
<dbReference type="CDD" id="cd06579">
    <property type="entry name" value="TM_PBP1_transp_AraH_like"/>
    <property type="match status" value="2"/>
</dbReference>
<keyword evidence="3" id="KW-0813">Transport</keyword>
<dbReference type="AlphaFoldDB" id="D4GJY8"/>
<reference evidence="11 12" key="1">
    <citation type="journal article" date="2010" name="J. Bacteriol.">
        <title>Genome sequence of Pantoea ananatis LMG20103, the causative agent of Eucalyptus blight and dieback.</title>
        <authorList>
            <person name="De Maayer P."/>
            <person name="Chan W.Y."/>
            <person name="Venter S.N."/>
            <person name="Toth I.K."/>
            <person name="Birch P.R."/>
            <person name="Joubert F."/>
            <person name="Coutinho T.A."/>
        </authorList>
    </citation>
    <scope>NUCLEOTIDE SEQUENCE [LARGE SCALE GENOMIC DNA]</scope>
    <source>
        <strain evidence="11 12">LMG 20103</strain>
    </source>
</reference>
<feature type="transmembrane region" description="Helical" evidence="10">
    <location>
        <begin position="117"/>
        <end position="137"/>
    </location>
</feature>
<evidence type="ECO:0000313" key="11">
    <source>
        <dbReference type="EMBL" id="ADD77956.1"/>
    </source>
</evidence>
<evidence type="ECO:0000256" key="2">
    <source>
        <dbReference type="ARBA" id="ARBA00007942"/>
    </source>
</evidence>
<keyword evidence="8 10" id="KW-0472">Membrane</keyword>
<sequence>MRGRSMPNTSQTECKNSNWRRSSMPDLSRLRPHSSQGWLTWVLLLFIGVFSLSSDQFLSVQNLLDLAESYAVTGIFALGLFVVLVTGGIDISFAAVASVVQYFIATLFVRYQFDHALLSIGLAVACGTLFGMINAWLITWLRVVSIIITISMQSLLFGLLMWSTGGRSLYQLPEWWITLRSVLPFEWQGQTFQLGLPLLVLLVIATLTAVLLNKTHLGRQLYAVGGDAESARRIGIRVGLIHLFAYGWLGAMAAIGGLVQVYRMGEVVPNALVGGELDVLAATVLGGASLMGGKGTVSGTLMGVFLIAILKNGLNLIGVSNYFMNIVVGGVIMVAIAVTHYKKRKETDVSFVLMGEAHMKLLSALKPDGTNTGLLLLIAFAMALFSILLPGRFFTDSTFLSMAFQLPELGLLTLAMFIAILSGGLNLAIITTANLTSLFIAWVLLGMLPDGAGTGQQLAWLLLAVLGAMLIAALIGLITGVMVTRIGAHPILVTLATMITLNGIGIWLTKGAAVSGMPPVVRALGADTLLGIPLPLWVFFVAAALLAVFLGKTRAGKCIYMGGSNINATWFSGINTHRMIVLVYVISSLLCVLAGLVMMARFNSARMGYGDAYLLLTVLAIILGGTDPNGGFGRVTGVVLALIALQILSTGFNLMNISQHVSLAMWGAVLIVVLAVKQGKARLNERRAMKRSKRLSAVLNPLTEKKEV</sequence>
<evidence type="ECO:0000256" key="1">
    <source>
        <dbReference type="ARBA" id="ARBA00004429"/>
    </source>
</evidence>
<feature type="transmembrane region" description="Helical" evidence="10">
    <location>
        <begin position="529"/>
        <end position="551"/>
    </location>
</feature>
<dbReference type="GO" id="GO:0005886">
    <property type="term" value="C:plasma membrane"/>
    <property type="evidence" value="ECO:0007669"/>
    <property type="project" value="UniProtKB-SubCell"/>
</dbReference>
<name>D4GJY8_PANAM</name>
<feature type="transmembrane region" description="Helical" evidence="10">
    <location>
        <begin position="194"/>
        <end position="213"/>
    </location>
</feature>
<feature type="transmembrane region" description="Helical" evidence="10">
    <location>
        <begin position="632"/>
        <end position="651"/>
    </location>
</feature>
<accession>D4GJY8</accession>
<comment type="similarity">
    <text evidence="2">Belongs to the binding-protein-dependent transport system permease family. AraH/RbsC subfamily.</text>
</comment>
<keyword evidence="4" id="KW-1003">Cell membrane</keyword>
<feature type="transmembrane region" description="Helical" evidence="10">
    <location>
        <begin position="279"/>
        <end position="310"/>
    </location>
</feature>
<feature type="transmembrane region" description="Helical" evidence="10">
    <location>
        <begin position="144"/>
        <end position="163"/>
    </location>
</feature>
<evidence type="ECO:0000256" key="4">
    <source>
        <dbReference type="ARBA" id="ARBA00022475"/>
    </source>
</evidence>
<feature type="transmembrane region" description="Helical" evidence="10">
    <location>
        <begin position="234"/>
        <end position="259"/>
    </location>
</feature>
<proteinExistence type="inferred from homology"/>
<keyword evidence="6 10" id="KW-0812">Transmembrane</keyword>
<protein>
    <submittedName>
        <fullName evidence="11">RbsC</fullName>
    </submittedName>
</protein>
<feature type="transmembrane region" description="Helical" evidence="10">
    <location>
        <begin position="657"/>
        <end position="676"/>
    </location>
</feature>
<evidence type="ECO:0000256" key="3">
    <source>
        <dbReference type="ARBA" id="ARBA00022448"/>
    </source>
</evidence>
<evidence type="ECO:0000256" key="8">
    <source>
        <dbReference type="ARBA" id="ARBA00023136"/>
    </source>
</evidence>
<feature type="transmembrane region" description="Helical" evidence="10">
    <location>
        <begin position="581"/>
        <end position="602"/>
    </location>
</feature>
<comment type="subcellular location">
    <subcellularLocation>
        <location evidence="1">Cell inner membrane</location>
        <topology evidence="1">Multi-pass membrane protein</topology>
    </subcellularLocation>
</comment>
<feature type="transmembrane region" description="Helical" evidence="10">
    <location>
        <begin position="372"/>
        <end position="391"/>
    </location>
</feature>
<evidence type="ECO:0000256" key="7">
    <source>
        <dbReference type="ARBA" id="ARBA00022989"/>
    </source>
</evidence>
<evidence type="ECO:0000256" key="6">
    <source>
        <dbReference type="ARBA" id="ARBA00022692"/>
    </source>
</evidence>
<dbReference type="PANTHER" id="PTHR32196:SF21">
    <property type="entry name" value="ABC TRANSPORTER PERMEASE PROTEIN YPHD-RELATED"/>
    <property type="match status" value="1"/>
</dbReference>
<dbReference type="eggNOG" id="COG1172">
    <property type="taxonomic scope" value="Bacteria"/>
</dbReference>
<evidence type="ECO:0000256" key="10">
    <source>
        <dbReference type="SAM" id="Phobius"/>
    </source>
</evidence>
<evidence type="ECO:0000256" key="9">
    <source>
        <dbReference type="SAM" id="MobiDB-lite"/>
    </source>
</evidence>
<evidence type="ECO:0000256" key="5">
    <source>
        <dbReference type="ARBA" id="ARBA00022519"/>
    </source>
</evidence>
<feature type="transmembrane region" description="Helical" evidence="10">
    <location>
        <begin position="608"/>
        <end position="625"/>
    </location>
</feature>
<feature type="transmembrane region" description="Helical" evidence="10">
    <location>
        <begin position="38"/>
        <end position="58"/>
    </location>
</feature>
<feature type="transmembrane region" description="Helical" evidence="10">
    <location>
        <begin position="412"/>
        <end position="445"/>
    </location>
</feature>
<feature type="transmembrane region" description="Helical" evidence="10">
    <location>
        <begin position="322"/>
        <end position="341"/>
    </location>
</feature>
<gene>
    <name evidence="11" type="primary">rbsC</name>
    <name evidence="11" type="ordered locus">PANA_2789</name>
</gene>
<keyword evidence="5" id="KW-0997">Cell inner membrane</keyword>
<dbReference type="HOGENOM" id="CLU_389729_0_0_6"/>
<dbReference type="KEGG" id="pam:PANA_2789"/>
<keyword evidence="12" id="KW-1185">Reference proteome</keyword>
<evidence type="ECO:0000313" key="12">
    <source>
        <dbReference type="Proteomes" id="UP000001702"/>
    </source>
</evidence>
<dbReference type="Pfam" id="PF02653">
    <property type="entry name" value="BPD_transp_2"/>
    <property type="match status" value="2"/>
</dbReference>
<dbReference type="GO" id="GO:0022857">
    <property type="term" value="F:transmembrane transporter activity"/>
    <property type="evidence" value="ECO:0007669"/>
    <property type="project" value="InterPro"/>
</dbReference>
<dbReference type="InterPro" id="IPR001851">
    <property type="entry name" value="ABC_transp_permease"/>
</dbReference>
<dbReference type="STRING" id="706191.PANA_2789"/>
<feature type="transmembrane region" description="Helical" evidence="10">
    <location>
        <begin position="491"/>
        <end position="509"/>
    </location>
</feature>
<feature type="transmembrane region" description="Helical" evidence="10">
    <location>
        <begin position="70"/>
        <end position="86"/>
    </location>
</feature>
<feature type="region of interest" description="Disordered" evidence="9">
    <location>
        <begin position="1"/>
        <end position="23"/>
    </location>
</feature>
<feature type="compositionally biased region" description="Polar residues" evidence="9">
    <location>
        <begin position="1"/>
        <end position="21"/>
    </location>
</feature>
<feature type="transmembrane region" description="Helical" evidence="10">
    <location>
        <begin position="457"/>
        <end position="479"/>
    </location>
</feature>
<dbReference type="PANTHER" id="PTHR32196">
    <property type="entry name" value="ABC TRANSPORTER PERMEASE PROTEIN YPHD-RELATED-RELATED"/>
    <property type="match status" value="1"/>
</dbReference>
<dbReference type="Proteomes" id="UP000001702">
    <property type="component" value="Chromosome"/>
</dbReference>